<keyword evidence="1" id="KW-0472">Membrane</keyword>
<dbReference type="PANTHER" id="PTHR40078">
    <property type="entry name" value="INTEGRAL MEMBRANE PROTEIN-RELATED"/>
    <property type="match status" value="1"/>
</dbReference>
<dbReference type="EMBL" id="AMCK01000003">
    <property type="protein sequence ID" value="EKB46172.1"/>
    <property type="molecule type" value="Genomic_DNA"/>
</dbReference>
<keyword evidence="1" id="KW-1133">Transmembrane helix</keyword>
<keyword evidence="3" id="KW-1185">Reference proteome</keyword>
<name>K1L234_9BACL</name>
<gene>
    <name evidence="2" type="ORF">B857_01066</name>
</gene>
<dbReference type="Pfam" id="PF19700">
    <property type="entry name" value="DUF6198"/>
    <property type="match status" value="1"/>
</dbReference>
<protein>
    <submittedName>
        <fullName evidence="2">Putative membrane protein</fullName>
    </submittedName>
</protein>
<dbReference type="Proteomes" id="UP000004738">
    <property type="component" value="Unassembled WGS sequence"/>
</dbReference>
<reference evidence="2 3" key="1">
    <citation type="journal article" date="2012" name="J. Bacteriol.">
        <title>Draft Genome Sequence of Bacillus isronensis Strain B3W22, Isolated from the Upper Atmosphere.</title>
        <authorList>
            <person name="Shivaji S."/>
            <person name="Ara S."/>
            <person name="Singh S.K."/>
            <person name="Bandi S."/>
            <person name="Singh A."/>
            <person name="Pinnaka A.K."/>
        </authorList>
    </citation>
    <scope>NUCLEOTIDE SEQUENCE [LARGE SCALE GENOMIC DNA]</scope>
    <source>
        <strain evidence="2 3">B3W22</strain>
    </source>
</reference>
<sequence>MSKKFKWQWGSFFVGMMIMALGITMTIKGNVVGTAPWDVFHIGLYKQIGLTIGSWSILTGLTIIIGTSIYLKRIPKLATFLNMLFIGSFIDLFNWLLPETSIFVLELTYFTAGFFVMSIGCALYIAASLGEGPRDTIMMIIASKGYSVKTGRLVMEVFATGAGWLLGGPVGFGTVILALGTGYVIQPSLFFFKRKLEEIIGEPLT</sequence>
<accession>K1L234</accession>
<evidence type="ECO:0000256" key="1">
    <source>
        <dbReference type="SAM" id="Phobius"/>
    </source>
</evidence>
<feature type="transmembrane region" description="Helical" evidence="1">
    <location>
        <begin position="7"/>
        <end position="27"/>
    </location>
</feature>
<dbReference type="InterPro" id="IPR038750">
    <property type="entry name" value="YczE/YyaS-like"/>
</dbReference>
<feature type="transmembrane region" description="Helical" evidence="1">
    <location>
        <begin position="172"/>
        <end position="192"/>
    </location>
</feature>
<keyword evidence="1" id="KW-0812">Transmembrane</keyword>
<feature type="transmembrane region" description="Helical" evidence="1">
    <location>
        <begin position="47"/>
        <end position="71"/>
    </location>
</feature>
<feature type="transmembrane region" description="Helical" evidence="1">
    <location>
        <begin position="78"/>
        <end position="97"/>
    </location>
</feature>
<evidence type="ECO:0000313" key="2">
    <source>
        <dbReference type="EMBL" id="EKB46172.1"/>
    </source>
</evidence>
<dbReference type="PATRIC" id="fig|1224748.3.peg.1063"/>
<feature type="transmembrane region" description="Helical" evidence="1">
    <location>
        <begin position="109"/>
        <end position="129"/>
    </location>
</feature>
<dbReference type="RefSeq" id="WP_008404623.1">
    <property type="nucleotide sequence ID" value="NZ_AMCK01000003.1"/>
</dbReference>
<evidence type="ECO:0000313" key="3">
    <source>
        <dbReference type="Proteomes" id="UP000004738"/>
    </source>
</evidence>
<proteinExistence type="predicted"/>
<dbReference type="AlphaFoldDB" id="K1L234"/>
<dbReference type="PANTHER" id="PTHR40078:SF1">
    <property type="entry name" value="INTEGRAL MEMBRANE PROTEIN"/>
    <property type="match status" value="1"/>
</dbReference>
<comment type="caution">
    <text evidence="2">The sequence shown here is derived from an EMBL/GenBank/DDBJ whole genome shotgun (WGS) entry which is preliminary data.</text>
</comment>
<organism evidence="2 3">
    <name type="scientific">Solibacillus isronensis B3W22</name>
    <dbReference type="NCBI Taxonomy" id="1224748"/>
    <lineage>
        <taxon>Bacteria</taxon>
        <taxon>Bacillati</taxon>
        <taxon>Bacillota</taxon>
        <taxon>Bacilli</taxon>
        <taxon>Bacillales</taxon>
        <taxon>Caryophanaceae</taxon>
        <taxon>Solibacillus</taxon>
    </lineage>
</organism>